<dbReference type="Proteomes" id="UP000183832">
    <property type="component" value="Unassembled WGS sequence"/>
</dbReference>
<keyword evidence="2" id="KW-1185">Reference proteome</keyword>
<sequence>MTLTNEFLNNKAIQTADIKTDSQHALGVTGNYVANNLSFLSLIFKQPCQHRQALTTCHLVIGEVVKLKNSKEIFRLSG</sequence>
<reference evidence="1 2" key="1">
    <citation type="submission" date="2015-04" db="EMBL/GenBank/DDBJ databases">
        <authorList>
            <person name="Syromyatnikov M.Y."/>
            <person name="Popov V.N."/>
        </authorList>
    </citation>
    <scope>NUCLEOTIDE SEQUENCE [LARGE SCALE GENOMIC DNA]</scope>
</reference>
<dbReference type="EMBL" id="CVRI01000038">
    <property type="protein sequence ID" value="CRK93851.1"/>
    <property type="molecule type" value="Genomic_DNA"/>
</dbReference>
<accession>A0A1J1I0X2</accession>
<proteinExistence type="predicted"/>
<gene>
    <name evidence="1" type="ORF">CLUMA_CG007378</name>
</gene>
<dbReference type="AlphaFoldDB" id="A0A1J1I0X2"/>
<evidence type="ECO:0000313" key="2">
    <source>
        <dbReference type="Proteomes" id="UP000183832"/>
    </source>
</evidence>
<organism evidence="1 2">
    <name type="scientific">Clunio marinus</name>
    <dbReference type="NCBI Taxonomy" id="568069"/>
    <lineage>
        <taxon>Eukaryota</taxon>
        <taxon>Metazoa</taxon>
        <taxon>Ecdysozoa</taxon>
        <taxon>Arthropoda</taxon>
        <taxon>Hexapoda</taxon>
        <taxon>Insecta</taxon>
        <taxon>Pterygota</taxon>
        <taxon>Neoptera</taxon>
        <taxon>Endopterygota</taxon>
        <taxon>Diptera</taxon>
        <taxon>Nematocera</taxon>
        <taxon>Chironomoidea</taxon>
        <taxon>Chironomidae</taxon>
        <taxon>Clunio</taxon>
    </lineage>
</organism>
<protein>
    <submittedName>
        <fullName evidence="1">CLUMA_CG007378, isoform A</fullName>
    </submittedName>
</protein>
<evidence type="ECO:0000313" key="1">
    <source>
        <dbReference type="EMBL" id="CRK93851.1"/>
    </source>
</evidence>
<name>A0A1J1I0X2_9DIPT</name>